<dbReference type="InterPro" id="IPR011991">
    <property type="entry name" value="ArsR-like_HTH"/>
</dbReference>
<dbReference type="Proteomes" id="UP000188357">
    <property type="component" value="Unassembled WGS sequence"/>
</dbReference>
<evidence type="ECO:0000256" key="2">
    <source>
        <dbReference type="ARBA" id="ARBA00023015"/>
    </source>
</evidence>
<dbReference type="Gene3D" id="1.10.10.10">
    <property type="entry name" value="Winged helix-like DNA-binding domain superfamily/Winged helix DNA-binding domain"/>
    <property type="match status" value="1"/>
</dbReference>
<dbReference type="PRINTS" id="PR00778">
    <property type="entry name" value="HTHARSR"/>
</dbReference>
<dbReference type="STRING" id="1945521.A1232T_01517"/>
<dbReference type="SMART" id="SM00418">
    <property type="entry name" value="HTH_ARSR"/>
    <property type="match status" value="1"/>
</dbReference>
<proteinExistence type="predicted"/>
<dbReference type="EMBL" id="FUGE01000146">
    <property type="protein sequence ID" value="SJM72057.1"/>
    <property type="molecule type" value="Genomic_DNA"/>
</dbReference>
<evidence type="ECO:0000256" key="4">
    <source>
        <dbReference type="ARBA" id="ARBA00023163"/>
    </source>
</evidence>
<reference evidence="6 7" key="1">
    <citation type="submission" date="2017-02" db="EMBL/GenBank/DDBJ databases">
        <authorList>
            <person name="Peterson S.W."/>
        </authorList>
    </citation>
    <scope>NUCLEOTIDE SEQUENCE [LARGE SCALE GENOMIC DNA]</scope>
    <source>
        <strain evidence="6">Psychrobacter_piechaudii</strain>
    </source>
</reference>
<dbReference type="OrthoDB" id="9793058at2"/>
<keyword evidence="1" id="KW-0059">Arsenical resistance</keyword>
<dbReference type="InterPro" id="IPR001845">
    <property type="entry name" value="HTH_ArsR_DNA-bd_dom"/>
</dbReference>
<evidence type="ECO:0000259" key="5">
    <source>
        <dbReference type="PROSITE" id="PS50987"/>
    </source>
</evidence>
<dbReference type="NCBIfam" id="NF033788">
    <property type="entry name" value="HTH_metalloreg"/>
    <property type="match status" value="1"/>
</dbReference>
<keyword evidence="4" id="KW-0804">Transcription</keyword>
<feature type="domain" description="HTH arsR-type" evidence="5">
    <location>
        <begin position="1"/>
        <end position="89"/>
    </location>
</feature>
<evidence type="ECO:0000256" key="3">
    <source>
        <dbReference type="ARBA" id="ARBA00023125"/>
    </source>
</evidence>
<dbReference type="RefSeq" id="WP_077451253.1">
    <property type="nucleotide sequence ID" value="NZ_FUGE01000146.1"/>
</dbReference>
<accession>A0A1R4GV25</accession>
<evidence type="ECO:0000313" key="6">
    <source>
        <dbReference type="EMBL" id="SJM72057.1"/>
    </source>
</evidence>
<keyword evidence="2" id="KW-0805">Transcription regulation</keyword>
<dbReference type="PANTHER" id="PTHR33154">
    <property type="entry name" value="TRANSCRIPTIONAL REGULATOR, ARSR FAMILY"/>
    <property type="match status" value="1"/>
</dbReference>
<dbReference type="GO" id="GO:0046685">
    <property type="term" value="P:response to arsenic-containing substance"/>
    <property type="evidence" value="ECO:0007669"/>
    <property type="project" value="UniProtKB-KW"/>
</dbReference>
<name>A0A1R4GV25_9GAMM</name>
<dbReference type="SUPFAM" id="SSF46785">
    <property type="entry name" value="Winged helix' DNA-binding domain"/>
    <property type="match status" value="1"/>
</dbReference>
<keyword evidence="7" id="KW-1185">Reference proteome</keyword>
<dbReference type="AlphaFoldDB" id="A0A1R4GV25"/>
<protein>
    <submittedName>
        <fullName evidence="6">HTH-type transcriptional repressor AseR</fullName>
    </submittedName>
</protein>
<dbReference type="PANTHER" id="PTHR33154:SF18">
    <property type="entry name" value="ARSENICAL RESISTANCE OPERON REPRESSOR"/>
    <property type="match status" value="1"/>
</dbReference>
<keyword evidence="3" id="KW-0238">DNA-binding</keyword>
<dbReference type="Pfam" id="PF01022">
    <property type="entry name" value="HTH_5"/>
    <property type="match status" value="1"/>
</dbReference>
<organism evidence="6 7">
    <name type="scientific">Psychrobacter piechaudii</name>
    <dbReference type="NCBI Taxonomy" id="1945521"/>
    <lineage>
        <taxon>Bacteria</taxon>
        <taxon>Pseudomonadati</taxon>
        <taxon>Pseudomonadota</taxon>
        <taxon>Gammaproteobacteria</taxon>
        <taxon>Moraxellales</taxon>
        <taxon>Moraxellaceae</taxon>
        <taxon>Psychrobacter</taxon>
    </lineage>
</organism>
<sequence>MQPVTFFKALSDPTRLKLIIEISAHDCICVCDLIEKLEQPQPTISRHLSHLRKAGLVTSERKGTWMWYAIAPDLPQWCAETISHIELKDV</sequence>
<gene>
    <name evidence="6" type="primary">aseR</name>
    <name evidence="6" type="ORF">A1232T_01517</name>
</gene>
<evidence type="ECO:0000256" key="1">
    <source>
        <dbReference type="ARBA" id="ARBA00022849"/>
    </source>
</evidence>
<dbReference type="InterPro" id="IPR036390">
    <property type="entry name" value="WH_DNA-bd_sf"/>
</dbReference>
<dbReference type="GO" id="GO:0003677">
    <property type="term" value="F:DNA binding"/>
    <property type="evidence" value="ECO:0007669"/>
    <property type="project" value="UniProtKB-KW"/>
</dbReference>
<dbReference type="GO" id="GO:0003700">
    <property type="term" value="F:DNA-binding transcription factor activity"/>
    <property type="evidence" value="ECO:0007669"/>
    <property type="project" value="InterPro"/>
</dbReference>
<dbReference type="InterPro" id="IPR051081">
    <property type="entry name" value="HTH_MetalResp_TranReg"/>
</dbReference>
<dbReference type="PROSITE" id="PS50987">
    <property type="entry name" value="HTH_ARSR_2"/>
    <property type="match status" value="1"/>
</dbReference>
<evidence type="ECO:0000313" key="7">
    <source>
        <dbReference type="Proteomes" id="UP000188357"/>
    </source>
</evidence>
<dbReference type="InterPro" id="IPR036388">
    <property type="entry name" value="WH-like_DNA-bd_sf"/>
</dbReference>
<dbReference type="CDD" id="cd00090">
    <property type="entry name" value="HTH_ARSR"/>
    <property type="match status" value="1"/>
</dbReference>